<evidence type="ECO:0000256" key="1">
    <source>
        <dbReference type="SAM" id="MobiDB-lite"/>
    </source>
</evidence>
<dbReference type="Proteomes" id="UP000254495">
    <property type="component" value="Unassembled WGS sequence"/>
</dbReference>
<feature type="region of interest" description="Disordered" evidence="1">
    <location>
        <begin position="1"/>
        <end position="24"/>
    </location>
</feature>
<accession>A0A376VB38</accession>
<gene>
    <name evidence="2" type="ORF">NCTC9077_00641</name>
</gene>
<evidence type="ECO:0000313" key="3">
    <source>
        <dbReference type="Proteomes" id="UP000254495"/>
    </source>
</evidence>
<dbReference type="EMBL" id="UGCU01000001">
    <property type="protein sequence ID" value="STJ09032.1"/>
    <property type="molecule type" value="Genomic_DNA"/>
</dbReference>
<organism evidence="2 3">
    <name type="scientific">Escherichia coli</name>
    <dbReference type="NCBI Taxonomy" id="562"/>
    <lineage>
        <taxon>Bacteria</taxon>
        <taxon>Pseudomonadati</taxon>
        <taxon>Pseudomonadota</taxon>
        <taxon>Gammaproteobacteria</taxon>
        <taxon>Enterobacterales</taxon>
        <taxon>Enterobacteriaceae</taxon>
        <taxon>Escherichia</taxon>
    </lineage>
</organism>
<reference evidence="2 3" key="1">
    <citation type="submission" date="2018-06" db="EMBL/GenBank/DDBJ databases">
        <authorList>
            <consortium name="Pathogen Informatics"/>
            <person name="Doyle S."/>
        </authorList>
    </citation>
    <scope>NUCLEOTIDE SEQUENCE [LARGE SCALE GENOMIC DNA]</scope>
    <source>
        <strain evidence="2 3">NCTC9077</strain>
    </source>
</reference>
<protein>
    <submittedName>
        <fullName evidence="2">ABC transporter, substrate-binding protein</fullName>
    </submittedName>
</protein>
<dbReference type="AlphaFoldDB" id="A0A376VB38"/>
<evidence type="ECO:0000313" key="2">
    <source>
        <dbReference type="EMBL" id="STJ09032.1"/>
    </source>
</evidence>
<proteinExistence type="predicted"/>
<sequence>MLKRWGVNSQNVDEKAANPATPDMAHLLGKEGDYGKDLKLDNKWAYNIIKQVGNYSEIFERNVGSESPLKLNVGKIISGNNGGIQYAPPVR</sequence>
<name>A0A376VB38_ECOLX</name>